<organism evidence="2 3">
    <name type="scientific">Acanthoscelides obtectus</name>
    <name type="common">Bean weevil</name>
    <name type="synonym">Bruchus obtectus</name>
    <dbReference type="NCBI Taxonomy" id="200917"/>
    <lineage>
        <taxon>Eukaryota</taxon>
        <taxon>Metazoa</taxon>
        <taxon>Ecdysozoa</taxon>
        <taxon>Arthropoda</taxon>
        <taxon>Hexapoda</taxon>
        <taxon>Insecta</taxon>
        <taxon>Pterygota</taxon>
        <taxon>Neoptera</taxon>
        <taxon>Endopterygota</taxon>
        <taxon>Coleoptera</taxon>
        <taxon>Polyphaga</taxon>
        <taxon>Cucujiformia</taxon>
        <taxon>Chrysomeloidea</taxon>
        <taxon>Chrysomelidae</taxon>
        <taxon>Bruchinae</taxon>
        <taxon>Bruchini</taxon>
        <taxon>Acanthoscelides</taxon>
    </lineage>
</organism>
<dbReference type="InterPro" id="IPR021066">
    <property type="entry name" value="FPI1"/>
</dbReference>
<dbReference type="AlphaFoldDB" id="A0A9P0KMZ0"/>
<dbReference type="GO" id="GO:0030414">
    <property type="term" value="F:peptidase inhibitor activity"/>
    <property type="evidence" value="ECO:0007669"/>
    <property type="project" value="InterPro"/>
</dbReference>
<evidence type="ECO:0000313" key="2">
    <source>
        <dbReference type="EMBL" id="CAH1976047.1"/>
    </source>
</evidence>
<protein>
    <submittedName>
        <fullName evidence="2">Uncharacterized protein</fullName>
    </submittedName>
</protein>
<dbReference type="EMBL" id="CAKOFQ010006842">
    <property type="protein sequence ID" value="CAH1976047.1"/>
    <property type="molecule type" value="Genomic_DNA"/>
</dbReference>
<name>A0A9P0KMZ0_ACAOB</name>
<evidence type="ECO:0000313" key="3">
    <source>
        <dbReference type="Proteomes" id="UP001152888"/>
    </source>
</evidence>
<accession>A0A9P0KMZ0</accession>
<gene>
    <name evidence="2" type="ORF">ACAOBT_LOCUS11923</name>
</gene>
<comment type="caution">
    <text evidence="2">The sequence shown here is derived from an EMBL/GenBank/DDBJ whole genome shotgun (WGS) entry which is preliminary data.</text>
</comment>
<dbReference type="InterPro" id="IPR053741">
    <property type="entry name" value="Ser_Fungal_Prot_Inhib_sf"/>
</dbReference>
<dbReference type="OrthoDB" id="6728452at2759"/>
<dbReference type="Gene3D" id="2.10.80.20">
    <property type="match status" value="1"/>
</dbReference>
<keyword evidence="3" id="KW-1185">Reference proteome</keyword>
<feature type="signal peptide" evidence="1">
    <location>
        <begin position="1"/>
        <end position="23"/>
    </location>
</feature>
<keyword evidence="1" id="KW-0732">Signal</keyword>
<sequence>MKAAIIGLFVLVAIALTFEESEAVACTQSICKLFKCTQPKCISKQVLVKKGGFCGCCDLCVTILKEGDNCLAQIFSGGTPATERCGDGLQCINGVCKSL</sequence>
<proteinExistence type="predicted"/>
<evidence type="ECO:0000256" key="1">
    <source>
        <dbReference type="SAM" id="SignalP"/>
    </source>
</evidence>
<feature type="chain" id="PRO_5040130960" evidence="1">
    <location>
        <begin position="24"/>
        <end position="99"/>
    </location>
</feature>
<dbReference type="Proteomes" id="UP001152888">
    <property type="component" value="Unassembled WGS sequence"/>
</dbReference>
<reference evidence="2" key="1">
    <citation type="submission" date="2022-03" db="EMBL/GenBank/DDBJ databases">
        <authorList>
            <person name="Sayadi A."/>
        </authorList>
    </citation>
    <scope>NUCLEOTIDE SEQUENCE</scope>
</reference>
<dbReference type="Pfam" id="PF12190">
    <property type="entry name" value="amfpi-1"/>
    <property type="match status" value="1"/>
</dbReference>